<evidence type="ECO:0000313" key="10">
    <source>
        <dbReference type="Proteomes" id="UP001495147"/>
    </source>
</evidence>
<dbReference type="PANTHER" id="PTHR47637">
    <property type="entry name" value="CHAPERONE SURA"/>
    <property type="match status" value="1"/>
</dbReference>
<comment type="subcellular location">
    <subcellularLocation>
        <location evidence="7">Periplasm</location>
    </subcellularLocation>
    <text evidence="7">Is capable of associating with the outer membrane.</text>
</comment>
<feature type="chain" id="PRO_5044931261" description="Chaperone SurA" evidence="7">
    <location>
        <begin position="25"/>
        <end position="438"/>
    </location>
</feature>
<keyword evidence="5 7" id="KW-0143">Chaperone</keyword>
<sequence length="438" mass="48208" precursor="true">MTLRSASLVLATLAALSSALPASAQTTKTLQPGDYIAAVVNTDVVAASEVVRRIAALRQMASQQGEAAAEESLLRKQALEALIDDRVIVTFAREAVNKIPEDELNRVVDNVAVQNKISTQQLLERLKAEGMDYRTFREGLRDQMLTERARDNEVPRRIKVSDADIDAWLEAKRESLAKSGGINLAQVLVSVPEGASETVVAERRARAEKALARLAAGEDFAAVAKAMSEDANKAQGGEIGLRPVSRLPDVFVEAVKGLKRGEYTHSLLRTGAGFHILKVIERQGADSLTRSVQTHARHILLRISPQLTTETAARRLVEYKRQVEAGEVQFEKLARDYSEDGSAPEGGDLGWVGAGGFVPEFEEAMNALPINGVSGPVQTRFGLHLIQVLERRTVDIELKQLRDQARSALREQKFDEAYKDWVAELRAKAFVEIREWLD</sequence>
<evidence type="ECO:0000256" key="7">
    <source>
        <dbReference type="HAMAP-Rule" id="MF_01183"/>
    </source>
</evidence>
<dbReference type="PROSITE" id="PS50198">
    <property type="entry name" value="PPIC_PPIASE_2"/>
    <property type="match status" value="2"/>
</dbReference>
<feature type="domain" description="PpiC" evidence="8">
    <location>
        <begin position="179"/>
        <end position="281"/>
    </location>
</feature>
<evidence type="ECO:0000256" key="1">
    <source>
        <dbReference type="ARBA" id="ARBA00022729"/>
    </source>
</evidence>
<evidence type="ECO:0000256" key="6">
    <source>
        <dbReference type="ARBA" id="ARBA00023235"/>
    </source>
</evidence>
<comment type="function">
    <text evidence="7">Chaperone involved in the correct folding and assembly of outer membrane proteins. Recognizes specific patterns of aromatic residues and the orientation of their side chains, which are found more frequently in integral outer membrane proteins. May act in both early periplasmic and late outer membrane-associated steps of protein maturation.</text>
</comment>
<keyword evidence="4 7" id="KW-0697">Rotamase</keyword>
<name>A0ABV0FWB4_9BURK</name>
<dbReference type="PANTHER" id="PTHR47637:SF1">
    <property type="entry name" value="CHAPERONE SURA"/>
    <property type="match status" value="1"/>
</dbReference>
<dbReference type="EMBL" id="JBDPZD010000001">
    <property type="protein sequence ID" value="MEO3690190.1"/>
    <property type="molecule type" value="Genomic_DNA"/>
</dbReference>
<dbReference type="RefSeq" id="WP_347703022.1">
    <property type="nucleotide sequence ID" value="NZ_JBDPZD010000001.1"/>
</dbReference>
<evidence type="ECO:0000256" key="5">
    <source>
        <dbReference type="ARBA" id="ARBA00023186"/>
    </source>
</evidence>
<evidence type="ECO:0000256" key="4">
    <source>
        <dbReference type="ARBA" id="ARBA00023110"/>
    </source>
</evidence>
<evidence type="ECO:0000256" key="2">
    <source>
        <dbReference type="ARBA" id="ARBA00022737"/>
    </source>
</evidence>
<dbReference type="InterPro" id="IPR027304">
    <property type="entry name" value="Trigger_fact/SurA_dom_sf"/>
</dbReference>
<feature type="domain" description="PpiC" evidence="8">
    <location>
        <begin position="291"/>
        <end position="390"/>
    </location>
</feature>
<comment type="caution">
    <text evidence="9">The sequence shown here is derived from an EMBL/GenBank/DDBJ whole genome shotgun (WGS) entry which is preliminary data.</text>
</comment>
<dbReference type="InterPro" id="IPR000297">
    <property type="entry name" value="PPIase_PpiC"/>
</dbReference>
<dbReference type="Pfam" id="PF00639">
    <property type="entry name" value="Rotamase"/>
    <property type="match status" value="2"/>
</dbReference>
<dbReference type="EC" id="5.2.1.8" evidence="7"/>
<dbReference type="InterPro" id="IPR046357">
    <property type="entry name" value="PPIase_dom_sf"/>
</dbReference>
<keyword evidence="3 7" id="KW-0574">Periplasm</keyword>
<dbReference type="Gene3D" id="3.10.50.40">
    <property type="match status" value="2"/>
</dbReference>
<dbReference type="PROSITE" id="PS01096">
    <property type="entry name" value="PPIC_PPIASE_1"/>
    <property type="match status" value="1"/>
</dbReference>
<dbReference type="SUPFAM" id="SSF54534">
    <property type="entry name" value="FKBP-like"/>
    <property type="match status" value="2"/>
</dbReference>
<keyword evidence="2 7" id="KW-0677">Repeat</keyword>
<dbReference type="HAMAP" id="MF_01183">
    <property type="entry name" value="Chaperone_SurA"/>
    <property type="match status" value="1"/>
</dbReference>
<dbReference type="GO" id="GO:0003755">
    <property type="term" value="F:peptidyl-prolyl cis-trans isomerase activity"/>
    <property type="evidence" value="ECO:0007669"/>
    <property type="project" value="UniProtKB-EC"/>
</dbReference>
<dbReference type="SUPFAM" id="SSF109998">
    <property type="entry name" value="Triger factor/SurA peptide-binding domain-like"/>
    <property type="match status" value="1"/>
</dbReference>
<evidence type="ECO:0000259" key="8">
    <source>
        <dbReference type="PROSITE" id="PS50198"/>
    </source>
</evidence>
<dbReference type="InterPro" id="IPR023058">
    <property type="entry name" value="PPIase_PpiC_CS"/>
</dbReference>
<dbReference type="Pfam" id="PF09312">
    <property type="entry name" value="SurA_N"/>
    <property type="match status" value="1"/>
</dbReference>
<feature type="signal peptide" evidence="7">
    <location>
        <begin position="1"/>
        <end position="24"/>
    </location>
</feature>
<dbReference type="Proteomes" id="UP001495147">
    <property type="component" value="Unassembled WGS sequence"/>
</dbReference>
<keyword evidence="6 7" id="KW-0413">Isomerase</keyword>
<comment type="catalytic activity">
    <reaction evidence="7">
        <text>[protein]-peptidylproline (omega=180) = [protein]-peptidylproline (omega=0)</text>
        <dbReference type="Rhea" id="RHEA:16237"/>
        <dbReference type="Rhea" id="RHEA-COMP:10747"/>
        <dbReference type="Rhea" id="RHEA-COMP:10748"/>
        <dbReference type="ChEBI" id="CHEBI:83833"/>
        <dbReference type="ChEBI" id="CHEBI:83834"/>
        <dbReference type="EC" id="5.2.1.8"/>
    </reaction>
</comment>
<dbReference type="Gene3D" id="1.10.4030.10">
    <property type="entry name" value="Porin chaperone SurA, peptide-binding domain"/>
    <property type="match status" value="1"/>
</dbReference>
<reference evidence="9 10" key="1">
    <citation type="submission" date="2024-05" db="EMBL/GenBank/DDBJ databases">
        <title>Roseateles sp. DJS-2-20 16S ribosomal RNA gene Genome sequencing and assembly.</title>
        <authorList>
            <person name="Woo H."/>
        </authorList>
    </citation>
    <scope>NUCLEOTIDE SEQUENCE [LARGE SCALE GENOMIC DNA]</scope>
    <source>
        <strain evidence="9 10">DJS-2-20</strain>
    </source>
</reference>
<proteinExistence type="inferred from homology"/>
<dbReference type="InterPro" id="IPR023034">
    <property type="entry name" value="PPIase_SurA"/>
</dbReference>
<dbReference type="InterPro" id="IPR050280">
    <property type="entry name" value="OMP_Chaperone_SurA"/>
</dbReference>
<evidence type="ECO:0000256" key="3">
    <source>
        <dbReference type="ARBA" id="ARBA00022764"/>
    </source>
</evidence>
<gene>
    <name evidence="7" type="primary">surA</name>
    <name evidence="9" type="ORF">ABDJ85_01860</name>
</gene>
<accession>A0ABV0FWB4</accession>
<organism evidence="9 10">
    <name type="scientific">Roseateles paludis</name>
    <dbReference type="NCBI Taxonomy" id="3145238"/>
    <lineage>
        <taxon>Bacteria</taxon>
        <taxon>Pseudomonadati</taxon>
        <taxon>Pseudomonadota</taxon>
        <taxon>Betaproteobacteria</taxon>
        <taxon>Burkholderiales</taxon>
        <taxon>Sphaerotilaceae</taxon>
        <taxon>Roseateles</taxon>
    </lineage>
</organism>
<keyword evidence="1 7" id="KW-0732">Signal</keyword>
<evidence type="ECO:0000313" key="9">
    <source>
        <dbReference type="EMBL" id="MEO3690190.1"/>
    </source>
</evidence>
<keyword evidence="10" id="KW-1185">Reference proteome</keyword>
<protein>
    <recommendedName>
        <fullName evidence="7">Chaperone SurA</fullName>
    </recommendedName>
    <alternativeName>
        <fullName evidence="7">Peptidyl-prolyl cis-trans isomerase SurA</fullName>
        <shortName evidence="7">PPIase SurA</shortName>
        <ecNumber evidence="7">5.2.1.8</ecNumber>
    </alternativeName>
    <alternativeName>
        <fullName evidence="7">Rotamase SurA</fullName>
    </alternativeName>
</protein>
<comment type="domain">
    <text evidence="7">The PPIase activity resides only in the second parvulin domain. The N-terminal region and the C-terminal tail are necessary and sufficient for the chaperone activity of SurA. The PPIase activity is dispensable for SurA to function as a chaperone. The N-terminal region and the C-terminal tail are also required for porin recognition.</text>
</comment>
<dbReference type="InterPro" id="IPR015391">
    <property type="entry name" value="SurA_N"/>
</dbReference>